<dbReference type="Proteomes" id="UP000835052">
    <property type="component" value="Unassembled WGS sequence"/>
</dbReference>
<dbReference type="InterPro" id="IPR035100">
    <property type="entry name" value="TF_IIS-typ"/>
</dbReference>
<dbReference type="SMART" id="SM00509">
    <property type="entry name" value="TFS2N"/>
    <property type="match status" value="1"/>
</dbReference>
<dbReference type="InterPro" id="IPR036575">
    <property type="entry name" value="TFIIS_cen_dom_sf"/>
</dbReference>
<keyword evidence="10" id="KW-0805">Transcription regulation</keyword>
<dbReference type="PROSITE" id="PS51319">
    <property type="entry name" value="TFIIS_N"/>
    <property type="match status" value="1"/>
</dbReference>
<dbReference type="SMART" id="SM00510">
    <property type="entry name" value="TFS2M"/>
    <property type="match status" value="1"/>
</dbReference>
<feature type="domain" description="TFIIS N-terminal" evidence="13">
    <location>
        <begin position="6"/>
        <end position="83"/>
    </location>
</feature>
<evidence type="ECO:0000259" key="14">
    <source>
        <dbReference type="PROSITE" id="PS51321"/>
    </source>
</evidence>
<dbReference type="PROSITE" id="PS00466">
    <property type="entry name" value="ZF_TFIIS_1"/>
    <property type="match status" value="1"/>
</dbReference>
<feature type="domain" description="TFIIS central" evidence="14">
    <location>
        <begin position="156"/>
        <end position="271"/>
    </location>
</feature>
<dbReference type="InterPro" id="IPR001222">
    <property type="entry name" value="Znf_TFIIS"/>
</dbReference>
<dbReference type="SUPFAM" id="SSF47676">
    <property type="entry name" value="Conserved domain common to transcription factors TFIIS, elongin A, CRSP70"/>
    <property type="match status" value="1"/>
</dbReference>
<dbReference type="PANTHER" id="PTHR11477">
    <property type="entry name" value="TRANSCRIPTION FACTOR S-II ZINC FINGER DOMAIN-CONTAINING PROTEIN"/>
    <property type="match status" value="1"/>
</dbReference>
<evidence type="ECO:0000256" key="1">
    <source>
        <dbReference type="ARBA" id="ARBA00004123"/>
    </source>
</evidence>
<reference evidence="15" key="1">
    <citation type="submission" date="2020-10" db="EMBL/GenBank/DDBJ databases">
        <authorList>
            <person name="Kikuchi T."/>
        </authorList>
    </citation>
    <scope>NUCLEOTIDE SEQUENCE</scope>
    <source>
        <strain evidence="15">NKZ352</strain>
    </source>
</reference>
<dbReference type="SUPFAM" id="SSF46942">
    <property type="entry name" value="Elongation factor TFIIS domain 2"/>
    <property type="match status" value="1"/>
</dbReference>
<proteinExistence type="inferred from homology"/>
<evidence type="ECO:0000313" key="16">
    <source>
        <dbReference type="Proteomes" id="UP000835052"/>
    </source>
</evidence>
<evidence type="ECO:0000313" key="15">
    <source>
        <dbReference type="EMBL" id="CAD6190213.1"/>
    </source>
</evidence>
<evidence type="ECO:0000259" key="12">
    <source>
        <dbReference type="PROSITE" id="PS51133"/>
    </source>
</evidence>
<evidence type="ECO:0000256" key="8">
    <source>
        <dbReference type="PROSITE-ProRule" id="PRU00472"/>
    </source>
</evidence>
<keyword evidence="5 10" id="KW-0862">Zinc</keyword>
<dbReference type="PANTHER" id="PTHR11477:SF0">
    <property type="entry name" value="IP08861P-RELATED"/>
    <property type="match status" value="1"/>
</dbReference>
<dbReference type="Pfam" id="PF01096">
    <property type="entry name" value="Zn_ribbon_TFIIS"/>
    <property type="match status" value="1"/>
</dbReference>
<evidence type="ECO:0000256" key="2">
    <source>
        <dbReference type="ARBA" id="ARBA00009647"/>
    </source>
</evidence>
<dbReference type="SUPFAM" id="SSF57783">
    <property type="entry name" value="Zinc beta-ribbon"/>
    <property type="match status" value="1"/>
</dbReference>
<keyword evidence="4 8" id="KW-0863">Zinc-finger</keyword>
<evidence type="ECO:0000256" key="7">
    <source>
        <dbReference type="ARBA" id="ARBA00025408"/>
    </source>
</evidence>
<evidence type="ECO:0000256" key="9">
    <source>
        <dbReference type="PROSITE-ProRule" id="PRU00649"/>
    </source>
</evidence>
<evidence type="ECO:0000256" key="5">
    <source>
        <dbReference type="ARBA" id="ARBA00022833"/>
    </source>
</evidence>
<comment type="caution">
    <text evidence="15">The sequence shown here is derived from an EMBL/GenBank/DDBJ whole genome shotgun (WGS) entry which is preliminary data.</text>
</comment>
<evidence type="ECO:0000256" key="4">
    <source>
        <dbReference type="ARBA" id="ARBA00022771"/>
    </source>
</evidence>
<dbReference type="InterPro" id="IPR035441">
    <property type="entry name" value="TFIIS/LEDGF_dom_sf"/>
</dbReference>
<comment type="similarity">
    <text evidence="2 10">Belongs to the TFS-II family.</text>
</comment>
<dbReference type="GO" id="GO:0005634">
    <property type="term" value="C:nucleus"/>
    <property type="evidence" value="ECO:0007669"/>
    <property type="project" value="UniProtKB-SubCell"/>
</dbReference>
<dbReference type="InterPro" id="IPR003618">
    <property type="entry name" value="TFIIS_cen_dom"/>
</dbReference>
<dbReference type="Pfam" id="PF08711">
    <property type="entry name" value="Med26"/>
    <property type="match status" value="1"/>
</dbReference>
<keyword evidence="16" id="KW-1185">Reference proteome</keyword>
<evidence type="ECO:0000256" key="10">
    <source>
        <dbReference type="RuleBase" id="RU368078"/>
    </source>
</evidence>
<evidence type="ECO:0000256" key="6">
    <source>
        <dbReference type="ARBA" id="ARBA00023242"/>
    </source>
</evidence>
<dbReference type="Gene3D" id="1.20.930.10">
    <property type="entry name" value="Conserved domain common to transcription factors TFIIS, elongin A, CRSP70"/>
    <property type="match status" value="1"/>
</dbReference>
<sequence length="316" mass="34945">MSSVLEEVASIGKEIDAIAGGSSGEGGLELLEKLSKLPIDIDIITKTAIGLKINNLRKKTSDEKLSKRAKALIKEWKSLLETRDDNGPPAKAAKKESGARRGSGESHPKEKEPKLKHKEPSNGSSSSQSSNSNKPSVIANFSSATFPPKHLENDEYRLKSAQLLLSALRTGEMPQGTLDPEELAVQIEEKIYKVHKGRNDKYSAAIRSRIFNLRDKKNLALRENVLTGVVKPDHFAVMTSEEMASPDIRAMRDKFTKESINEHQMSVAQGTPSDMFKCGKCGGKRCTYTQLQTRSSDEPMTTFVFCLDCGNRWKFC</sequence>
<dbReference type="FunFam" id="2.20.25.10:FF:000001">
    <property type="entry name" value="Probable Transcription elongation factor S-II"/>
    <property type="match status" value="1"/>
</dbReference>
<dbReference type="EMBL" id="CAJGYM010000014">
    <property type="protein sequence ID" value="CAD6190213.1"/>
    <property type="molecule type" value="Genomic_DNA"/>
</dbReference>
<dbReference type="CDD" id="cd13749">
    <property type="entry name" value="Zn-ribbon_TFIIS"/>
    <property type="match status" value="1"/>
</dbReference>
<dbReference type="Gene3D" id="2.20.25.10">
    <property type="match status" value="1"/>
</dbReference>
<dbReference type="GO" id="GO:0003677">
    <property type="term" value="F:DNA binding"/>
    <property type="evidence" value="ECO:0007669"/>
    <property type="project" value="UniProtKB-KW"/>
</dbReference>
<dbReference type="Gene3D" id="1.10.472.30">
    <property type="entry name" value="Transcription elongation factor S-II, central domain"/>
    <property type="match status" value="1"/>
</dbReference>
<dbReference type="Pfam" id="PF07500">
    <property type="entry name" value="TFIIS_M"/>
    <property type="match status" value="1"/>
</dbReference>
<evidence type="ECO:0000256" key="3">
    <source>
        <dbReference type="ARBA" id="ARBA00022723"/>
    </source>
</evidence>
<name>A0A8S1H4Y3_9PELO</name>
<keyword evidence="3 10" id="KW-0479">Metal-binding</keyword>
<dbReference type="PROSITE" id="PS51321">
    <property type="entry name" value="TFIIS_CENTRAL"/>
    <property type="match status" value="1"/>
</dbReference>
<keyword evidence="10" id="KW-0238">DNA-binding</keyword>
<evidence type="ECO:0000256" key="11">
    <source>
        <dbReference type="SAM" id="MobiDB-lite"/>
    </source>
</evidence>
<keyword evidence="6 9" id="KW-0539">Nucleus</keyword>
<feature type="compositionally biased region" description="Low complexity" evidence="11">
    <location>
        <begin position="121"/>
        <end position="136"/>
    </location>
</feature>
<comment type="subcellular location">
    <subcellularLocation>
        <location evidence="1 9 10">Nucleus</location>
    </subcellularLocation>
</comment>
<dbReference type="InterPro" id="IPR017923">
    <property type="entry name" value="TFIIS_N"/>
</dbReference>
<dbReference type="GO" id="GO:0006368">
    <property type="term" value="P:transcription elongation by RNA polymerase II"/>
    <property type="evidence" value="ECO:0007669"/>
    <property type="project" value="InterPro"/>
</dbReference>
<feature type="region of interest" description="Disordered" evidence="11">
    <location>
        <begin position="80"/>
        <end position="141"/>
    </location>
</feature>
<gene>
    <name evidence="15" type="ORF">CAUJ_LOCUS6132</name>
</gene>
<dbReference type="AlphaFoldDB" id="A0A8S1H4Y3"/>
<dbReference type="InterPro" id="IPR006289">
    <property type="entry name" value="TFSII"/>
</dbReference>
<accession>A0A8S1H4Y3</accession>
<organism evidence="15 16">
    <name type="scientific">Caenorhabditis auriculariae</name>
    <dbReference type="NCBI Taxonomy" id="2777116"/>
    <lineage>
        <taxon>Eukaryota</taxon>
        <taxon>Metazoa</taxon>
        <taxon>Ecdysozoa</taxon>
        <taxon>Nematoda</taxon>
        <taxon>Chromadorea</taxon>
        <taxon>Rhabditida</taxon>
        <taxon>Rhabditina</taxon>
        <taxon>Rhabditomorpha</taxon>
        <taxon>Rhabditoidea</taxon>
        <taxon>Rhabditidae</taxon>
        <taxon>Peloderinae</taxon>
        <taxon>Caenorhabditis</taxon>
    </lineage>
</organism>
<comment type="function">
    <text evidence="7">Necessary for efficient RNA polymerase II transcription elongation past template-encoded arresting sites. The arresting sites in DNA have the property of trapping a certain fraction of elongating RNA polymerases that pass through, resulting in locked ternary complexes. Cleavage of the nascent transcript by S-II allows the resumption of elongation from the new 3'-terminus.</text>
</comment>
<evidence type="ECO:0000259" key="13">
    <source>
        <dbReference type="PROSITE" id="PS51319"/>
    </source>
</evidence>
<dbReference type="OrthoDB" id="44867at2759"/>
<dbReference type="InterPro" id="IPR003617">
    <property type="entry name" value="TFIIS/CRSP70_N_sub"/>
</dbReference>
<protein>
    <recommendedName>
        <fullName evidence="10">Transcription elongation factor</fullName>
    </recommendedName>
</protein>
<feature type="domain" description="TFIIS-type" evidence="12">
    <location>
        <begin position="274"/>
        <end position="314"/>
    </location>
</feature>
<dbReference type="NCBIfam" id="TIGR01385">
    <property type="entry name" value="TFSII"/>
    <property type="match status" value="1"/>
</dbReference>
<keyword evidence="10" id="KW-0804">Transcription</keyword>
<dbReference type="GO" id="GO:0008270">
    <property type="term" value="F:zinc ion binding"/>
    <property type="evidence" value="ECO:0007669"/>
    <property type="project" value="UniProtKB-UniRule"/>
</dbReference>
<dbReference type="SMART" id="SM00440">
    <property type="entry name" value="ZnF_C2C2"/>
    <property type="match status" value="1"/>
</dbReference>
<feature type="compositionally biased region" description="Basic and acidic residues" evidence="11">
    <location>
        <begin position="93"/>
        <end position="113"/>
    </location>
</feature>
<dbReference type="PIRSF" id="PIRSF006704">
    <property type="entry name" value="TF_IIS"/>
    <property type="match status" value="1"/>
</dbReference>
<dbReference type="PROSITE" id="PS51133">
    <property type="entry name" value="ZF_TFIIS_2"/>
    <property type="match status" value="1"/>
</dbReference>